<accession>A0ABR8RYL5</accession>
<evidence type="ECO:0000313" key="2">
    <source>
        <dbReference type="EMBL" id="MBD7956336.1"/>
    </source>
</evidence>
<evidence type="ECO:0000313" key="3">
    <source>
        <dbReference type="Proteomes" id="UP000648352"/>
    </source>
</evidence>
<keyword evidence="1" id="KW-0472">Membrane</keyword>
<keyword evidence="1" id="KW-0812">Transmembrane</keyword>
<keyword evidence="3" id="KW-1185">Reference proteome</keyword>
<protein>
    <submittedName>
        <fullName evidence="2">Uncharacterized protein</fullName>
    </submittedName>
</protein>
<comment type="caution">
    <text evidence="2">The sequence shown here is derived from an EMBL/GenBank/DDBJ whole genome shotgun (WGS) entry which is preliminary data.</text>
</comment>
<name>A0ABR8RYL5_9MICO</name>
<gene>
    <name evidence="2" type="ORF">H9651_01640</name>
</gene>
<sequence length="96" mass="9999">MTIPELAPRRTFGGVVAVWVVAAVAAVVIGVFSPPEWRSAWVTVALGGCLVLAFAIQLAYGRSHRFTQRMAASILGALVTMGLIGFGFGLATLVPA</sequence>
<feature type="transmembrane region" description="Helical" evidence="1">
    <location>
        <begin position="39"/>
        <end position="60"/>
    </location>
</feature>
<organism evidence="2 3">
    <name type="scientific">Microbacterium pullorum</name>
    <dbReference type="NCBI Taxonomy" id="2762236"/>
    <lineage>
        <taxon>Bacteria</taxon>
        <taxon>Bacillati</taxon>
        <taxon>Actinomycetota</taxon>
        <taxon>Actinomycetes</taxon>
        <taxon>Micrococcales</taxon>
        <taxon>Microbacteriaceae</taxon>
        <taxon>Microbacterium</taxon>
    </lineage>
</organism>
<dbReference type="EMBL" id="JACSQP010000001">
    <property type="protein sequence ID" value="MBD7956336.1"/>
    <property type="molecule type" value="Genomic_DNA"/>
</dbReference>
<keyword evidence="1" id="KW-1133">Transmembrane helix</keyword>
<evidence type="ECO:0000256" key="1">
    <source>
        <dbReference type="SAM" id="Phobius"/>
    </source>
</evidence>
<proteinExistence type="predicted"/>
<dbReference type="RefSeq" id="WP_191717350.1">
    <property type="nucleotide sequence ID" value="NZ_JACSQP010000001.1"/>
</dbReference>
<dbReference type="Proteomes" id="UP000648352">
    <property type="component" value="Unassembled WGS sequence"/>
</dbReference>
<feature type="transmembrane region" description="Helical" evidence="1">
    <location>
        <begin position="72"/>
        <end position="94"/>
    </location>
</feature>
<feature type="transmembrane region" description="Helical" evidence="1">
    <location>
        <begin position="12"/>
        <end position="33"/>
    </location>
</feature>
<reference evidence="2 3" key="1">
    <citation type="submission" date="2020-08" db="EMBL/GenBank/DDBJ databases">
        <title>A Genomic Blueprint of the Chicken Gut Microbiome.</title>
        <authorList>
            <person name="Gilroy R."/>
            <person name="Ravi A."/>
            <person name="Getino M."/>
            <person name="Pursley I."/>
            <person name="Horton D.L."/>
            <person name="Alikhan N.-F."/>
            <person name="Baker D."/>
            <person name="Gharbi K."/>
            <person name="Hall N."/>
            <person name="Watson M."/>
            <person name="Adriaenssens E.M."/>
            <person name="Foster-Nyarko E."/>
            <person name="Jarju S."/>
            <person name="Secka A."/>
            <person name="Antonio M."/>
            <person name="Oren A."/>
            <person name="Chaudhuri R."/>
            <person name="La Ragione R.M."/>
            <person name="Hildebrand F."/>
            <person name="Pallen M.J."/>
        </authorList>
    </citation>
    <scope>NUCLEOTIDE SEQUENCE [LARGE SCALE GENOMIC DNA]</scope>
    <source>
        <strain evidence="2 3">Sa4CUA7</strain>
    </source>
</reference>